<sequence>MRAASFVTWPSLPTAFARSFRGGALSHHAGGFHMHHTRMHTMTGHPGHHHLRWRQPQRWCNTRERRYDGLCDPNAGPRRLVVRCLNRIMLEPSEVVRDEEGNLSATLPAADSRTAHVRGVLKVENGESVRVGVVNAGRMDDASIAWEEPTDPPEGAPPPDIPGRQKGRKSSPKWMDLVLDLGPSDRQLLKPVPDEQRPKVALMLAVPRPLQLERILPVVASLGVTTIVLCQAKKVPKFYFGSHFFRDPPSVREKLIEGLSQSGDTVMPEVMVARRLKIFLEDDLDRCFPRDRWVRALAHPTRLPAQVSRCAGGEATAAATAAGGEGVGVEAGVVAATAQSGRVDGVESDGAATAPVPALRFSQIEPPKGCDPADVGVLVAVGPEGGWVEPDELQLLQSFGFQAVTLGSRVLRSDVAVNALLALAHAWVDERAAGTQYSAVQQETSVAPAQ</sequence>
<evidence type="ECO:0000256" key="7">
    <source>
        <dbReference type="ARBA" id="ARBA00022679"/>
    </source>
</evidence>
<evidence type="ECO:0000256" key="4">
    <source>
        <dbReference type="ARBA" id="ARBA00022490"/>
    </source>
</evidence>
<dbReference type="InParanoid" id="D8LR28"/>
<feature type="region of interest" description="Disordered" evidence="11">
    <location>
        <begin position="141"/>
        <end position="170"/>
    </location>
</feature>
<feature type="compositionally biased region" description="Pro residues" evidence="11">
    <location>
        <begin position="152"/>
        <end position="161"/>
    </location>
</feature>
<keyword evidence="14" id="KW-1185">Reference proteome</keyword>
<evidence type="ECO:0000256" key="9">
    <source>
        <dbReference type="ARBA" id="ARBA00025699"/>
    </source>
</evidence>
<comment type="similarity">
    <text evidence="2">Belongs to the RNA methyltransferase RsmE family.</text>
</comment>
<dbReference type="PANTHER" id="PTHR30027:SF3">
    <property type="entry name" value="16S RRNA (URACIL(1498)-N(3))-METHYLTRANSFERASE"/>
    <property type="match status" value="1"/>
</dbReference>
<dbReference type="eggNOG" id="ENOG502S21E">
    <property type="taxonomic scope" value="Eukaryota"/>
</dbReference>
<feature type="domain" description="Ribosomal RNA small subunit methyltransferase E methyltransferase" evidence="12">
    <location>
        <begin position="197"/>
        <end position="283"/>
    </location>
</feature>
<dbReference type="Proteomes" id="UP000002630">
    <property type="component" value="Linkage Group LG16"/>
</dbReference>
<evidence type="ECO:0000256" key="11">
    <source>
        <dbReference type="SAM" id="MobiDB-lite"/>
    </source>
</evidence>
<keyword evidence="6" id="KW-0489">Methyltransferase</keyword>
<dbReference type="OMA" id="VIAQLNM"/>
<dbReference type="EMBL" id="FN649741">
    <property type="protein sequence ID" value="CBN77701.1"/>
    <property type="molecule type" value="Genomic_DNA"/>
</dbReference>
<evidence type="ECO:0000256" key="3">
    <source>
        <dbReference type="ARBA" id="ARBA00012328"/>
    </source>
</evidence>
<organism evidence="13 14">
    <name type="scientific">Ectocarpus siliculosus</name>
    <name type="common">Brown alga</name>
    <name type="synonym">Conferva siliculosa</name>
    <dbReference type="NCBI Taxonomy" id="2880"/>
    <lineage>
        <taxon>Eukaryota</taxon>
        <taxon>Sar</taxon>
        <taxon>Stramenopiles</taxon>
        <taxon>Ochrophyta</taxon>
        <taxon>PX clade</taxon>
        <taxon>Phaeophyceae</taxon>
        <taxon>Ectocarpales</taxon>
        <taxon>Ectocarpaceae</taxon>
        <taxon>Ectocarpus</taxon>
    </lineage>
</organism>
<dbReference type="GO" id="GO:0005737">
    <property type="term" value="C:cytoplasm"/>
    <property type="evidence" value="ECO:0007669"/>
    <property type="project" value="UniProtKB-SubCell"/>
</dbReference>
<dbReference type="STRING" id="2880.D8LR28"/>
<evidence type="ECO:0000259" key="12">
    <source>
        <dbReference type="Pfam" id="PF04452"/>
    </source>
</evidence>
<comment type="subcellular location">
    <subcellularLocation>
        <location evidence="1">Cytoplasm</location>
    </subcellularLocation>
</comment>
<dbReference type="AlphaFoldDB" id="D8LR28"/>
<evidence type="ECO:0000313" key="14">
    <source>
        <dbReference type="Proteomes" id="UP000002630"/>
    </source>
</evidence>
<protein>
    <recommendedName>
        <fullName evidence="3">16S rRNA (uracil(1498)-N(3))-methyltransferase</fullName>
        <ecNumber evidence="3">2.1.1.193</ecNumber>
    </recommendedName>
</protein>
<dbReference type="Gene3D" id="3.40.1280.10">
    <property type="match status" value="1"/>
</dbReference>
<dbReference type="InterPro" id="IPR006700">
    <property type="entry name" value="RsmE"/>
</dbReference>
<evidence type="ECO:0000313" key="13">
    <source>
        <dbReference type="EMBL" id="CBN77701.1"/>
    </source>
</evidence>
<evidence type="ECO:0000256" key="8">
    <source>
        <dbReference type="ARBA" id="ARBA00022691"/>
    </source>
</evidence>
<dbReference type="OrthoDB" id="203685at2759"/>
<keyword evidence="7" id="KW-0808">Transferase</keyword>
<gene>
    <name evidence="13" type="ORF">Esi_0062_0032</name>
</gene>
<dbReference type="InterPro" id="IPR029026">
    <property type="entry name" value="tRNA_m1G_MTases_N"/>
</dbReference>
<comment type="function">
    <text evidence="9">Specifically methylates the N3 position of the uracil ring of uridine 1498 (m3U1498) in 16S rRNA. Acts on the fully assembled 30S ribosomal subunit.</text>
</comment>
<dbReference type="EMBL" id="FN648841">
    <property type="protein sequence ID" value="CBN77701.1"/>
    <property type="molecule type" value="Genomic_DNA"/>
</dbReference>
<dbReference type="SUPFAM" id="SSF75217">
    <property type="entry name" value="alpha/beta knot"/>
    <property type="match status" value="2"/>
</dbReference>
<dbReference type="GO" id="GO:0070475">
    <property type="term" value="P:rRNA base methylation"/>
    <property type="evidence" value="ECO:0007669"/>
    <property type="project" value="TreeGrafter"/>
</dbReference>
<evidence type="ECO:0000256" key="6">
    <source>
        <dbReference type="ARBA" id="ARBA00022603"/>
    </source>
</evidence>
<dbReference type="GO" id="GO:0070042">
    <property type="term" value="F:rRNA (uridine-N3-)-methyltransferase activity"/>
    <property type="evidence" value="ECO:0007669"/>
    <property type="project" value="TreeGrafter"/>
</dbReference>
<dbReference type="PANTHER" id="PTHR30027">
    <property type="entry name" value="RIBOSOMAL RNA SMALL SUBUNIT METHYLTRANSFERASE E"/>
    <property type="match status" value="1"/>
</dbReference>
<dbReference type="EC" id="2.1.1.193" evidence="3"/>
<evidence type="ECO:0000256" key="5">
    <source>
        <dbReference type="ARBA" id="ARBA00022552"/>
    </source>
</evidence>
<name>D8LR28_ECTSI</name>
<keyword evidence="4" id="KW-0963">Cytoplasm</keyword>
<comment type="catalytic activity">
    <reaction evidence="10">
        <text>uridine(1498) in 16S rRNA + S-adenosyl-L-methionine = N(3)-methyluridine(1498) in 16S rRNA + S-adenosyl-L-homocysteine + H(+)</text>
        <dbReference type="Rhea" id="RHEA:42920"/>
        <dbReference type="Rhea" id="RHEA-COMP:10283"/>
        <dbReference type="Rhea" id="RHEA-COMP:10284"/>
        <dbReference type="ChEBI" id="CHEBI:15378"/>
        <dbReference type="ChEBI" id="CHEBI:57856"/>
        <dbReference type="ChEBI" id="CHEBI:59789"/>
        <dbReference type="ChEBI" id="CHEBI:65315"/>
        <dbReference type="ChEBI" id="CHEBI:74502"/>
        <dbReference type="EC" id="2.1.1.193"/>
    </reaction>
</comment>
<dbReference type="Pfam" id="PF04452">
    <property type="entry name" value="Methyltrans_RNA"/>
    <property type="match status" value="2"/>
</dbReference>
<keyword evidence="5" id="KW-0698">rRNA processing</keyword>
<feature type="domain" description="Ribosomal RNA small subunit methyltransferase E methyltransferase" evidence="12">
    <location>
        <begin position="376"/>
        <end position="423"/>
    </location>
</feature>
<dbReference type="InterPro" id="IPR029028">
    <property type="entry name" value="Alpha/beta_knot_MTases"/>
</dbReference>
<dbReference type="CDD" id="cd18084">
    <property type="entry name" value="RsmE-like"/>
    <property type="match status" value="1"/>
</dbReference>
<dbReference type="InterPro" id="IPR046886">
    <property type="entry name" value="RsmE_MTase_dom"/>
</dbReference>
<evidence type="ECO:0000256" key="10">
    <source>
        <dbReference type="ARBA" id="ARBA00047944"/>
    </source>
</evidence>
<proteinExistence type="inferred from homology"/>
<reference evidence="13 14" key="1">
    <citation type="journal article" date="2010" name="Nature">
        <title>The Ectocarpus genome and the independent evolution of multicellularity in brown algae.</title>
        <authorList>
            <person name="Cock J.M."/>
            <person name="Sterck L."/>
            <person name="Rouze P."/>
            <person name="Scornet D."/>
            <person name="Allen A.E."/>
            <person name="Amoutzias G."/>
            <person name="Anthouard V."/>
            <person name="Artiguenave F."/>
            <person name="Aury J.M."/>
            <person name="Badger J.H."/>
            <person name="Beszteri B."/>
            <person name="Billiau K."/>
            <person name="Bonnet E."/>
            <person name="Bothwell J.H."/>
            <person name="Bowler C."/>
            <person name="Boyen C."/>
            <person name="Brownlee C."/>
            <person name="Carrano C.J."/>
            <person name="Charrier B."/>
            <person name="Cho G.Y."/>
            <person name="Coelho S.M."/>
            <person name="Collen J."/>
            <person name="Corre E."/>
            <person name="Da Silva C."/>
            <person name="Delage L."/>
            <person name="Delaroque N."/>
            <person name="Dittami S.M."/>
            <person name="Doulbeau S."/>
            <person name="Elias M."/>
            <person name="Farnham G."/>
            <person name="Gachon C.M."/>
            <person name="Gschloessl B."/>
            <person name="Heesch S."/>
            <person name="Jabbari K."/>
            <person name="Jubin C."/>
            <person name="Kawai H."/>
            <person name="Kimura K."/>
            <person name="Kloareg B."/>
            <person name="Kupper F.C."/>
            <person name="Lang D."/>
            <person name="Le Bail A."/>
            <person name="Leblanc C."/>
            <person name="Lerouge P."/>
            <person name="Lohr M."/>
            <person name="Lopez P.J."/>
            <person name="Martens C."/>
            <person name="Maumus F."/>
            <person name="Michel G."/>
            <person name="Miranda-Saavedra D."/>
            <person name="Morales J."/>
            <person name="Moreau H."/>
            <person name="Motomura T."/>
            <person name="Nagasato C."/>
            <person name="Napoli C.A."/>
            <person name="Nelson D.R."/>
            <person name="Nyvall-Collen P."/>
            <person name="Peters A.F."/>
            <person name="Pommier C."/>
            <person name="Potin P."/>
            <person name="Poulain J."/>
            <person name="Quesneville H."/>
            <person name="Read B."/>
            <person name="Rensing S.A."/>
            <person name="Ritter A."/>
            <person name="Rousvoal S."/>
            <person name="Samanta M."/>
            <person name="Samson G."/>
            <person name="Schroeder D.C."/>
            <person name="Segurens B."/>
            <person name="Strittmatter M."/>
            <person name="Tonon T."/>
            <person name="Tregear J.W."/>
            <person name="Valentin K."/>
            <person name="von Dassow P."/>
            <person name="Yamagishi T."/>
            <person name="Van de Peer Y."/>
            <person name="Wincker P."/>
        </authorList>
    </citation>
    <scope>NUCLEOTIDE SEQUENCE [LARGE SCALE GENOMIC DNA]</scope>
    <source>
        <strain evidence="14">Ec32 / CCAP1310/4</strain>
    </source>
</reference>
<evidence type="ECO:0000256" key="2">
    <source>
        <dbReference type="ARBA" id="ARBA00005528"/>
    </source>
</evidence>
<keyword evidence="8" id="KW-0949">S-adenosyl-L-methionine</keyword>
<accession>D8LR28</accession>
<evidence type="ECO:0000256" key="1">
    <source>
        <dbReference type="ARBA" id="ARBA00004496"/>
    </source>
</evidence>